<accession>A0A6L9U4Z4</accession>
<sequence>MRRLAIAAALAISANWPALADSDPVVSAKFVCKAADAHMSTSPCQYSETAKTVTVSVDLSGSDAKELCHTMQVSLMQEHVYFDGEPWKLNLKSPFSGDNTIAFCDLPQTPH</sequence>
<protein>
    <submittedName>
        <fullName evidence="2">Uncharacterized protein</fullName>
    </submittedName>
</protein>
<organism evidence="2 3">
    <name type="scientific">Rhizobium lusitanum</name>
    <dbReference type="NCBI Taxonomy" id="293958"/>
    <lineage>
        <taxon>Bacteria</taxon>
        <taxon>Pseudomonadati</taxon>
        <taxon>Pseudomonadota</taxon>
        <taxon>Alphaproteobacteria</taxon>
        <taxon>Hyphomicrobiales</taxon>
        <taxon>Rhizobiaceae</taxon>
        <taxon>Rhizobium/Agrobacterium group</taxon>
        <taxon>Rhizobium</taxon>
    </lineage>
</organism>
<evidence type="ECO:0000256" key="1">
    <source>
        <dbReference type="SAM" id="SignalP"/>
    </source>
</evidence>
<feature type="signal peptide" evidence="1">
    <location>
        <begin position="1"/>
        <end position="20"/>
    </location>
</feature>
<proteinExistence type="predicted"/>
<dbReference type="Proteomes" id="UP000483035">
    <property type="component" value="Unassembled WGS sequence"/>
</dbReference>
<dbReference type="EMBL" id="WUEY01000006">
    <property type="protein sequence ID" value="NEI70993.1"/>
    <property type="molecule type" value="Genomic_DNA"/>
</dbReference>
<keyword evidence="1" id="KW-0732">Signal</keyword>
<gene>
    <name evidence="2" type="ORF">GR212_15550</name>
</gene>
<dbReference type="AlphaFoldDB" id="A0A6L9U4Z4"/>
<comment type="caution">
    <text evidence="2">The sequence shown here is derived from an EMBL/GenBank/DDBJ whole genome shotgun (WGS) entry which is preliminary data.</text>
</comment>
<name>A0A6L9U4Z4_9HYPH</name>
<reference evidence="2 3" key="1">
    <citation type="submission" date="2019-12" db="EMBL/GenBank/DDBJ databases">
        <title>Rhizobium genotypes associated with high levels of biological nitrogen fixation by grain legumes in a temperate-maritime cropping system.</title>
        <authorList>
            <person name="Maluk M."/>
            <person name="Francesc Ferrando Molina F."/>
            <person name="Lopez Del Egido L."/>
            <person name="Lafos M."/>
            <person name="Langarica-Fuentes A."/>
            <person name="Gebre Yohannes G."/>
            <person name="Young M.W."/>
            <person name="Martin P."/>
            <person name="Gantlett R."/>
            <person name="Kenicer G."/>
            <person name="Hawes C."/>
            <person name="Begg G.S."/>
            <person name="Quilliam R.S."/>
            <person name="Squire G.R."/>
            <person name="Poole P.S."/>
            <person name="Young P.W."/>
            <person name="Iannetta P.M."/>
            <person name="James E.K."/>
        </authorList>
    </citation>
    <scope>NUCLEOTIDE SEQUENCE [LARGE SCALE GENOMIC DNA]</scope>
    <source>
        <strain evidence="2 3">JHI1118</strain>
    </source>
</reference>
<evidence type="ECO:0000313" key="2">
    <source>
        <dbReference type="EMBL" id="NEI70993.1"/>
    </source>
</evidence>
<dbReference type="RefSeq" id="WP_163987477.1">
    <property type="nucleotide sequence ID" value="NZ_WUEY01000006.1"/>
</dbReference>
<evidence type="ECO:0000313" key="3">
    <source>
        <dbReference type="Proteomes" id="UP000483035"/>
    </source>
</evidence>
<feature type="chain" id="PRO_5026973375" evidence="1">
    <location>
        <begin position="21"/>
        <end position="111"/>
    </location>
</feature>